<dbReference type="AlphaFoldDB" id="A0A0D8BNU3"/>
<dbReference type="EMBL" id="JYBP01000003">
    <property type="protein sequence ID" value="KJE25800.1"/>
    <property type="molecule type" value="Genomic_DNA"/>
</dbReference>
<evidence type="ECO:0000313" key="2">
    <source>
        <dbReference type="Proteomes" id="UP000032522"/>
    </source>
</evidence>
<comment type="caution">
    <text evidence="1">The sequence shown here is derived from an EMBL/GenBank/DDBJ whole genome shotgun (WGS) entry which is preliminary data.</text>
</comment>
<reference evidence="1 2" key="1">
    <citation type="submission" date="2015-01" db="EMBL/GenBank/DDBJ databases">
        <authorList>
            <person name="Filippidou S."/>
            <person name="Jeanneret N."/>
            <person name="Russel-Delif L."/>
            <person name="Junier T."/>
            <person name="Wunderlin T."/>
            <person name="Molina V."/>
            <person name="Johnson S.L."/>
            <person name="Davenport K.W."/>
            <person name="Chain P.S."/>
            <person name="Dorador C."/>
            <person name="Junier P."/>
        </authorList>
    </citation>
    <scope>NUCLEOTIDE SEQUENCE [LARGE SCALE GENOMIC DNA]</scope>
    <source>
        <strain evidence="1 2">Et7/4</strain>
    </source>
</reference>
<dbReference type="OrthoDB" id="1679631at2"/>
<gene>
    <name evidence="1" type="ORF">LG52_698</name>
</gene>
<dbReference type="Proteomes" id="UP000032522">
    <property type="component" value="Unassembled WGS sequence"/>
</dbReference>
<proteinExistence type="predicted"/>
<dbReference type="PATRIC" id="fig|1462.6.peg.845"/>
<organism evidence="1 2">
    <name type="scientific">Geobacillus kaustophilus</name>
    <dbReference type="NCBI Taxonomy" id="1462"/>
    <lineage>
        <taxon>Bacteria</taxon>
        <taxon>Bacillati</taxon>
        <taxon>Bacillota</taxon>
        <taxon>Bacilli</taxon>
        <taxon>Bacillales</taxon>
        <taxon>Anoxybacillaceae</taxon>
        <taxon>Geobacillus</taxon>
        <taxon>Geobacillus thermoleovorans group</taxon>
    </lineage>
</organism>
<dbReference type="Pfam" id="PF14097">
    <property type="entry name" value="SpoVAE"/>
    <property type="match status" value="1"/>
</dbReference>
<dbReference type="InterPro" id="IPR025914">
    <property type="entry name" value="SpoVAE"/>
</dbReference>
<sequence>MMEKRRVILVTDGDEFACRAIERVAAEIGGRCISRSQGNPTKLSGEQLVELILQTPYDPVFVMFDDCGALGEGAGEQALRYVATHEQIEVLGALAVASNTRQHEWTKVHVSIDRDGVMIEYGVDKEGVRDLEIGRINGDTVYCLDRLNIPLIVGIGDIGKMGYRDHAKYGAPITRKAVELILERSGGHAGKRKETESADREAAR</sequence>
<name>A0A0D8BNU3_GEOKU</name>
<evidence type="ECO:0000313" key="1">
    <source>
        <dbReference type="EMBL" id="KJE25800.1"/>
    </source>
</evidence>
<accession>A0A0D8BNU3</accession>
<protein>
    <submittedName>
        <fullName evidence="1">Stage V sporulation AE1 family protein</fullName>
    </submittedName>
</protein>